<proteinExistence type="predicted"/>
<evidence type="ECO:0000313" key="3">
    <source>
        <dbReference type="Proteomes" id="UP001363151"/>
    </source>
</evidence>
<protein>
    <submittedName>
        <fullName evidence="2">Uncharacterized protein</fullName>
    </submittedName>
</protein>
<feature type="region of interest" description="Disordered" evidence="1">
    <location>
        <begin position="100"/>
        <end position="163"/>
    </location>
</feature>
<evidence type="ECO:0000313" key="2">
    <source>
        <dbReference type="EMBL" id="KAK7234597.1"/>
    </source>
</evidence>
<accession>A0ABR1FNZ9</accession>
<name>A0ABR1FNZ9_AURAN</name>
<feature type="compositionally biased region" description="Basic and acidic residues" evidence="1">
    <location>
        <begin position="120"/>
        <end position="129"/>
    </location>
</feature>
<reference evidence="2 3" key="1">
    <citation type="submission" date="2024-03" db="EMBL/GenBank/DDBJ databases">
        <title>Aureococcus anophagefferens CCMP1851 and Kratosvirus quantuckense: Draft genome of a second virus-susceptible host strain in the model system.</title>
        <authorList>
            <person name="Chase E."/>
            <person name="Truchon A.R."/>
            <person name="Schepens W."/>
            <person name="Wilhelm S.W."/>
        </authorList>
    </citation>
    <scope>NUCLEOTIDE SEQUENCE [LARGE SCALE GENOMIC DNA]</scope>
    <source>
        <strain evidence="2 3">CCMP1851</strain>
    </source>
</reference>
<dbReference type="EMBL" id="JBBJCI010000318">
    <property type="protein sequence ID" value="KAK7234597.1"/>
    <property type="molecule type" value="Genomic_DNA"/>
</dbReference>
<organism evidence="2 3">
    <name type="scientific">Aureococcus anophagefferens</name>
    <name type="common">Harmful bloom alga</name>
    <dbReference type="NCBI Taxonomy" id="44056"/>
    <lineage>
        <taxon>Eukaryota</taxon>
        <taxon>Sar</taxon>
        <taxon>Stramenopiles</taxon>
        <taxon>Ochrophyta</taxon>
        <taxon>Pelagophyceae</taxon>
        <taxon>Pelagomonadales</taxon>
        <taxon>Pelagomonadaceae</taxon>
        <taxon>Aureococcus</taxon>
    </lineage>
</organism>
<dbReference type="Proteomes" id="UP001363151">
    <property type="component" value="Unassembled WGS sequence"/>
</dbReference>
<keyword evidence="3" id="KW-1185">Reference proteome</keyword>
<sequence length="202" mass="22297">MLLLIALLTTTLHAQVVRRSPRRDTSHLDTDDEGCVFDEQHRRHCLPRLVGVASVRGGSTSLAACLNFHRRLTWGERKEHQFFRFRGDLAGALEDRVGAEWAGRVPPGHAPSSSSRRRPGGRDQRDLARRSATAPRDPATSPRRSTGSSGEGVAPPGMPGARDKRNALSWRDYALEFPVAAGELAFDFDPVYLARTPASFLF</sequence>
<evidence type="ECO:0000256" key="1">
    <source>
        <dbReference type="SAM" id="MobiDB-lite"/>
    </source>
</evidence>
<comment type="caution">
    <text evidence="2">The sequence shown here is derived from an EMBL/GenBank/DDBJ whole genome shotgun (WGS) entry which is preliminary data.</text>
</comment>
<gene>
    <name evidence="2" type="ORF">SO694_00193037</name>
</gene>